<dbReference type="EMBL" id="SXDP01000003">
    <property type="protein sequence ID" value="NEZ46754.1"/>
    <property type="molecule type" value="Genomic_DNA"/>
</dbReference>
<feature type="transmembrane region" description="Helical" evidence="6">
    <location>
        <begin position="7"/>
        <end position="28"/>
    </location>
</feature>
<evidence type="ECO:0000256" key="3">
    <source>
        <dbReference type="ARBA" id="ARBA00022692"/>
    </source>
</evidence>
<keyword evidence="2" id="KW-1003">Cell membrane</keyword>
<keyword evidence="3 6" id="KW-0812">Transmembrane</keyword>
<evidence type="ECO:0000256" key="5">
    <source>
        <dbReference type="ARBA" id="ARBA00023136"/>
    </source>
</evidence>
<dbReference type="InterPro" id="IPR003740">
    <property type="entry name" value="YitT"/>
</dbReference>
<organism evidence="7 8">
    <name type="scientific">Clostridium niameyense</name>
    <dbReference type="NCBI Taxonomy" id="1622073"/>
    <lineage>
        <taxon>Bacteria</taxon>
        <taxon>Bacillati</taxon>
        <taxon>Bacillota</taxon>
        <taxon>Clostridia</taxon>
        <taxon>Eubacteriales</taxon>
        <taxon>Clostridiaceae</taxon>
        <taxon>Clostridium</taxon>
    </lineage>
</organism>
<feature type="transmembrane region" description="Helical" evidence="6">
    <location>
        <begin position="171"/>
        <end position="190"/>
    </location>
</feature>
<proteinExistence type="predicted"/>
<keyword evidence="8" id="KW-1185">Reference proteome</keyword>
<feature type="transmembrane region" description="Helical" evidence="6">
    <location>
        <begin position="103"/>
        <end position="123"/>
    </location>
</feature>
<accession>A0A6M0R917</accession>
<dbReference type="InterPro" id="IPR051461">
    <property type="entry name" value="UPF0750_membrane"/>
</dbReference>
<protein>
    <submittedName>
        <fullName evidence="7">YitT family protein</fullName>
    </submittedName>
</protein>
<dbReference type="RefSeq" id="WP_163248975.1">
    <property type="nucleotide sequence ID" value="NZ_SXDP01000003.1"/>
</dbReference>
<gene>
    <name evidence="7" type="ORF">FDF74_05925</name>
</gene>
<keyword evidence="4 6" id="KW-1133">Transmembrane helix</keyword>
<evidence type="ECO:0000313" key="7">
    <source>
        <dbReference type="EMBL" id="NEZ46754.1"/>
    </source>
</evidence>
<keyword evidence="5 6" id="KW-0472">Membrane</keyword>
<sequence length="196" mass="21390">MKNNELIKDYILITISSILMAIAVNMFFKEHMLAPGGITGLAIISSKFFGFPVEYMTLGISGPLLIMGILFLGKSFGIKTLYITIMGPIFLKLIPQVHITNNLFMAALLGGVLVGLAIGIAIVRDCTTGGTDLAAMLINKIIKFIKMPIILFILDGSIVIGSGIISKNYMISIYSLISLFIIINTINLIVNRYEKK</sequence>
<comment type="subcellular location">
    <subcellularLocation>
        <location evidence="1">Cell membrane</location>
        <topology evidence="1">Multi-pass membrane protein</topology>
    </subcellularLocation>
</comment>
<feature type="transmembrane region" description="Helical" evidence="6">
    <location>
        <begin position="144"/>
        <end position="165"/>
    </location>
</feature>
<reference evidence="7 8" key="1">
    <citation type="submission" date="2019-04" db="EMBL/GenBank/DDBJ databases">
        <title>Genome sequencing of Clostridium botulinum Groups I-IV and Clostridium butyricum.</title>
        <authorList>
            <person name="Brunt J."/>
            <person name="Van Vliet A.H.M."/>
            <person name="Stringer S.C."/>
            <person name="Carter A.T."/>
            <person name="Peck M.W."/>
        </authorList>
    </citation>
    <scope>NUCLEOTIDE SEQUENCE [LARGE SCALE GENOMIC DNA]</scope>
    <source>
        <strain evidence="7 8">IFR 18/094</strain>
    </source>
</reference>
<comment type="caution">
    <text evidence="7">The sequence shown here is derived from an EMBL/GenBank/DDBJ whole genome shotgun (WGS) entry which is preliminary data.</text>
</comment>
<evidence type="ECO:0000313" key="8">
    <source>
        <dbReference type="Proteomes" id="UP000473885"/>
    </source>
</evidence>
<evidence type="ECO:0000256" key="4">
    <source>
        <dbReference type="ARBA" id="ARBA00022989"/>
    </source>
</evidence>
<dbReference type="GO" id="GO:0005886">
    <property type="term" value="C:plasma membrane"/>
    <property type="evidence" value="ECO:0007669"/>
    <property type="project" value="UniProtKB-SubCell"/>
</dbReference>
<evidence type="ECO:0000256" key="6">
    <source>
        <dbReference type="SAM" id="Phobius"/>
    </source>
</evidence>
<dbReference type="PANTHER" id="PTHR33545">
    <property type="entry name" value="UPF0750 MEMBRANE PROTEIN YITT-RELATED"/>
    <property type="match status" value="1"/>
</dbReference>
<dbReference type="PANTHER" id="PTHR33545:SF9">
    <property type="entry name" value="UPF0750 MEMBRANE PROTEIN YITE"/>
    <property type="match status" value="1"/>
</dbReference>
<dbReference type="Pfam" id="PF02588">
    <property type="entry name" value="YitT_membrane"/>
    <property type="match status" value="1"/>
</dbReference>
<name>A0A6M0R917_9CLOT</name>
<evidence type="ECO:0000256" key="2">
    <source>
        <dbReference type="ARBA" id="ARBA00022475"/>
    </source>
</evidence>
<evidence type="ECO:0000256" key="1">
    <source>
        <dbReference type="ARBA" id="ARBA00004651"/>
    </source>
</evidence>
<dbReference type="AlphaFoldDB" id="A0A6M0R917"/>
<dbReference type="Proteomes" id="UP000473885">
    <property type="component" value="Unassembled WGS sequence"/>
</dbReference>